<organism evidence="1 2">
    <name type="scientific">Mycoplasmoides fastidiosum</name>
    <dbReference type="NCBI Taxonomy" id="92758"/>
    <lineage>
        <taxon>Bacteria</taxon>
        <taxon>Bacillati</taxon>
        <taxon>Mycoplasmatota</taxon>
        <taxon>Mycoplasmoidales</taxon>
        <taxon>Mycoplasmoidaceae</taxon>
        <taxon>Mycoplasmoides</taxon>
    </lineage>
</organism>
<dbReference type="PANTHER" id="PTHR33202:SF7">
    <property type="entry name" value="FERRIC UPTAKE REGULATION PROTEIN"/>
    <property type="match status" value="1"/>
</dbReference>
<keyword evidence="2" id="KW-1185">Reference proteome</keyword>
<comment type="caution">
    <text evidence="1">The sequence shown here is derived from an EMBL/GenBank/DDBJ whole genome shotgun (WGS) entry which is preliminary data.</text>
</comment>
<accession>A0ABU0LZZ2</accession>
<dbReference type="PANTHER" id="PTHR33202">
    <property type="entry name" value="ZINC UPTAKE REGULATION PROTEIN"/>
    <property type="match status" value="1"/>
</dbReference>
<sequence length="184" mass="21359">MKTKVNRKIKIGFPSHFCTSHTTSERLINIEQVKDFLQDRHLKITKSRLDLLKVFLNNETHYLTMTTILAKLRKINAKVNVSSVYNNLEILCRIGAIRPNLNISTNETTFELLLNAVPHIHAYVAEDERETALEINCELHDAVIEQFQKQGFIVEDYLIQAVVRYKDPKKDLKTNLVVNKIEEK</sequence>
<name>A0ABU0LZZ2_9BACT</name>
<reference evidence="1" key="1">
    <citation type="submission" date="2023-07" db="EMBL/GenBank/DDBJ databases">
        <title>Genomic Encyclopedia of Type Strains, Phase IV (KMG-IV): sequencing the most valuable type-strain genomes for metagenomic binning, comparative biology and taxonomic classification.</title>
        <authorList>
            <person name="Goeker M."/>
        </authorList>
    </citation>
    <scope>NUCLEOTIDE SEQUENCE [LARGE SCALE GENOMIC DNA]</scope>
    <source>
        <strain evidence="1">DSM 21204</strain>
    </source>
</reference>
<dbReference type="Proteomes" id="UP001240643">
    <property type="component" value="Unassembled WGS sequence"/>
</dbReference>
<evidence type="ECO:0000313" key="1">
    <source>
        <dbReference type="EMBL" id="MDQ0514259.1"/>
    </source>
</evidence>
<evidence type="ECO:0000313" key="2">
    <source>
        <dbReference type="Proteomes" id="UP001240643"/>
    </source>
</evidence>
<dbReference type="InterPro" id="IPR002481">
    <property type="entry name" value="FUR"/>
</dbReference>
<dbReference type="SUPFAM" id="SSF46785">
    <property type="entry name" value="Winged helix' DNA-binding domain"/>
    <property type="match status" value="1"/>
</dbReference>
<gene>
    <name evidence="1" type="ORF">J2Z62_000697</name>
</gene>
<protein>
    <submittedName>
        <fullName evidence="1">Fe2+ or Zn2+ uptake regulation protein</fullName>
    </submittedName>
</protein>
<dbReference type="Gene3D" id="1.10.10.10">
    <property type="entry name" value="Winged helix-like DNA-binding domain superfamily/Winged helix DNA-binding domain"/>
    <property type="match status" value="1"/>
</dbReference>
<dbReference type="Pfam" id="PF01475">
    <property type="entry name" value="FUR"/>
    <property type="match status" value="1"/>
</dbReference>
<dbReference type="InterPro" id="IPR036388">
    <property type="entry name" value="WH-like_DNA-bd_sf"/>
</dbReference>
<dbReference type="RefSeq" id="WP_256547052.1">
    <property type="nucleotide sequence ID" value="NZ_CP101809.1"/>
</dbReference>
<dbReference type="InterPro" id="IPR036390">
    <property type="entry name" value="WH_DNA-bd_sf"/>
</dbReference>
<dbReference type="EMBL" id="JAUSWO010000001">
    <property type="protein sequence ID" value="MDQ0514259.1"/>
    <property type="molecule type" value="Genomic_DNA"/>
</dbReference>
<proteinExistence type="predicted"/>